<proteinExistence type="predicted"/>
<dbReference type="PANTHER" id="PTHR30595">
    <property type="entry name" value="GLPR-RELATED TRANSCRIPTIONAL REPRESSOR"/>
    <property type="match status" value="1"/>
</dbReference>
<dbReference type="AlphaFoldDB" id="A6VMI5"/>
<dbReference type="HOGENOM" id="CLU_024970_3_3_6"/>
<dbReference type="InterPro" id="IPR038461">
    <property type="entry name" value="Schlafen_AlbA_2_dom_sf"/>
</dbReference>
<sequence length="403" mass="46050">MKKDELLEILRNGENSIIEFKRDDIRPEQLAKEIVAMANFMGGKILLGVEDDGSISGIQRKNLEEWVINVFQNKVHPIILPFYETVDIDGKKIAVIEFPAGISKPYVMKHNGKEEIYIRLGSSSRLATREQQARLFQLGGMLHAEIMPVPNTSMDSLDFARLENYLSVVLRDPEVPLTKDEWKNRLLNLGFITESNDTIYCTIAGLVLFGKSPHRQLRQSGLRLMVFDSKDKVYQAKLDTLLDSAIVGRIDTDKTIIEKGLIEKALELLAPFISEESDSIDENARRVKKWLYPWEALREVLANAVAHRDWTRFIEIDVIVYSDRLEVISPGILPNSMTIEKMKAGQRSPRNTIIMEVMKDYGYVDSRGMGVRTKIVPLVREASGKDPDFILTEDYLKTVFYKR</sequence>
<dbReference type="EMBL" id="CP000746">
    <property type="protein sequence ID" value="ABR74182.1"/>
    <property type="molecule type" value="Genomic_DNA"/>
</dbReference>
<dbReference type="OrthoDB" id="9807853at2"/>
<dbReference type="RefSeq" id="WP_012072560.1">
    <property type="nucleotide sequence ID" value="NC_009655.1"/>
</dbReference>
<evidence type="ECO:0000259" key="1">
    <source>
        <dbReference type="Pfam" id="PF04326"/>
    </source>
</evidence>
<dbReference type="KEGG" id="asu:Asuc_0812"/>
<dbReference type="Gene3D" id="3.30.950.30">
    <property type="entry name" value="Schlafen, AAA domain"/>
    <property type="match status" value="1"/>
</dbReference>
<keyword evidence="3" id="KW-1185">Reference proteome</keyword>
<dbReference type="PANTHER" id="PTHR30595:SF6">
    <property type="entry name" value="SCHLAFEN ALBA-2 DOMAIN-CONTAINING PROTEIN"/>
    <property type="match status" value="1"/>
</dbReference>
<organism evidence="2 3">
    <name type="scientific">Actinobacillus succinogenes (strain ATCC 55618 / DSM 22257 / CCUG 43843 / 130Z)</name>
    <dbReference type="NCBI Taxonomy" id="339671"/>
    <lineage>
        <taxon>Bacteria</taxon>
        <taxon>Pseudomonadati</taxon>
        <taxon>Pseudomonadota</taxon>
        <taxon>Gammaproteobacteria</taxon>
        <taxon>Pasteurellales</taxon>
        <taxon>Pasteurellaceae</taxon>
        <taxon>Actinobacillus</taxon>
    </lineage>
</organism>
<accession>A6VMI5</accession>
<dbReference type="Pfam" id="PF04326">
    <property type="entry name" value="SLFN_AlbA_2"/>
    <property type="match status" value="1"/>
</dbReference>
<dbReference type="Proteomes" id="UP000001114">
    <property type="component" value="Chromosome"/>
</dbReference>
<feature type="domain" description="Schlafen AlbA-2" evidence="1">
    <location>
        <begin position="14"/>
        <end position="127"/>
    </location>
</feature>
<gene>
    <name evidence="2" type="ordered locus">Asuc_0812</name>
</gene>
<dbReference type="eggNOG" id="COG2865">
    <property type="taxonomic scope" value="Bacteria"/>
</dbReference>
<dbReference type="STRING" id="339671.Asuc_0812"/>
<dbReference type="InterPro" id="IPR038475">
    <property type="entry name" value="RecG_C_sf"/>
</dbReference>
<reference evidence="3" key="1">
    <citation type="journal article" date="2010" name="BMC Genomics">
        <title>A genomic perspective on the potential of Actinobacillus succinogenes for industrial succinate production.</title>
        <authorList>
            <person name="McKinlay J.B."/>
            <person name="Laivenieks M."/>
            <person name="Schindler B.D."/>
            <person name="McKinlay A.A."/>
            <person name="Siddaramappa S."/>
            <person name="Challacombe J.F."/>
            <person name="Lowry S.R."/>
            <person name="Clum A."/>
            <person name="Lapidus A.L."/>
            <person name="Burkhart K.B."/>
            <person name="Harkins V."/>
            <person name="Vieille C."/>
        </authorList>
    </citation>
    <scope>NUCLEOTIDE SEQUENCE [LARGE SCALE GENOMIC DNA]</scope>
    <source>
        <strain evidence="3">ATCC 55618 / DSM 22257 / CCUG 43843 / 130Z</strain>
    </source>
</reference>
<evidence type="ECO:0000313" key="2">
    <source>
        <dbReference type="EMBL" id="ABR74182.1"/>
    </source>
</evidence>
<protein>
    <submittedName>
        <fullName evidence="2">Putative transcriptional regulator</fullName>
    </submittedName>
</protein>
<evidence type="ECO:0000313" key="3">
    <source>
        <dbReference type="Proteomes" id="UP000001114"/>
    </source>
</evidence>
<dbReference type="Gene3D" id="3.30.565.60">
    <property type="match status" value="1"/>
</dbReference>
<name>A6VMI5_ACTSZ</name>
<dbReference type="Pfam" id="PF13749">
    <property type="entry name" value="HATPase_c_4"/>
    <property type="match status" value="1"/>
</dbReference>
<dbReference type="InterPro" id="IPR007421">
    <property type="entry name" value="Schlafen_AlbA_2_dom"/>
</dbReference>